<proteinExistence type="predicted"/>
<keyword evidence="3" id="KW-1185">Reference proteome</keyword>
<dbReference type="Proteomes" id="UP000823775">
    <property type="component" value="Unassembled WGS sequence"/>
</dbReference>
<evidence type="ECO:0000313" key="3">
    <source>
        <dbReference type="Proteomes" id="UP000823775"/>
    </source>
</evidence>
<accession>A0ABS8V7W8</accession>
<gene>
    <name evidence="2" type="ORF">HAX54_030583</name>
</gene>
<protein>
    <submittedName>
        <fullName evidence="2">Uncharacterized protein</fullName>
    </submittedName>
</protein>
<evidence type="ECO:0000313" key="2">
    <source>
        <dbReference type="EMBL" id="MCD9643265.1"/>
    </source>
</evidence>
<evidence type="ECO:0000256" key="1">
    <source>
        <dbReference type="SAM" id="MobiDB-lite"/>
    </source>
</evidence>
<dbReference type="EMBL" id="JACEIK010003841">
    <property type="protein sequence ID" value="MCD9643265.1"/>
    <property type="molecule type" value="Genomic_DNA"/>
</dbReference>
<reference evidence="2 3" key="1">
    <citation type="journal article" date="2021" name="BMC Genomics">
        <title>Datura genome reveals duplications of psychoactive alkaloid biosynthetic genes and high mutation rate following tissue culture.</title>
        <authorList>
            <person name="Rajewski A."/>
            <person name="Carter-House D."/>
            <person name="Stajich J."/>
            <person name="Litt A."/>
        </authorList>
    </citation>
    <scope>NUCLEOTIDE SEQUENCE [LARGE SCALE GENOMIC DNA]</scope>
    <source>
        <strain evidence="2">AR-01</strain>
    </source>
</reference>
<name>A0ABS8V7W8_DATST</name>
<sequence length="66" mass="6727">MEEPTARQHSDGLSLRHRGSNGGNDGRQICDGPSLVESCSGCTTPGDGGLDGPSSECRPVTSIVGK</sequence>
<comment type="caution">
    <text evidence="2">The sequence shown here is derived from an EMBL/GenBank/DDBJ whole genome shotgun (WGS) entry which is preliminary data.</text>
</comment>
<feature type="non-terminal residue" evidence="2">
    <location>
        <position position="66"/>
    </location>
</feature>
<feature type="compositionally biased region" description="Basic and acidic residues" evidence="1">
    <location>
        <begin position="1"/>
        <end position="10"/>
    </location>
</feature>
<feature type="region of interest" description="Disordered" evidence="1">
    <location>
        <begin position="1"/>
        <end position="66"/>
    </location>
</feature>
<organism evidence="2 3">
    <name type="scientific">Datura stramonium</name>
    <name type="common">Jimsonweed</name>
    <name type="synonym">Common thornapple</name>
    <dbReference type="NCBI Taxonomy" id="4076"/>
    <lineage>
        <taxon>Eukaryota</taxon>
        <taxon>Viridiplantae</taxon>
        <taxon>Streptophyta</taxon>
        <taxon>Embryophyta</taxon>
        <taxon>Tracheophyta</taxon>
        <taxon>Spermatophyta</taxon>
        <taxon>Magnoliopsida</taxon>
        <taxon>eudicotyledons</taxon>
        <taxon>Gunneridae</taxon>
        <taxon>Pentapetalae</taxon>
        <taxon>asterids</taxon>
        <taxon>lamiids</taxon>
        <taxon>Solanales</taxon>
        <taxon>Solanaceae</taxon>
        <taxon>Solanoideae</taxon>
        <taxon>Datureae</taxon>
        <taxon>Datura</taxon>
    </lineage>
</organism>